<keyword evidence="2" id="KW-1185">Reference proteome</keyword>
<dbReference type="eggNOG" id="ENOG50319R5">
    <property type="taxonomic scope" value="Bacteria"/>
</dbReference>
<dbReference type="RefSeq" id="WP_013554513.1">
    <property type="nucleotide sequence ID" value="NC_014935.1"/>
</dbReference>
<dbReference type="Proteomes" id="UP000008633">
    <property type="component" value="Chromosome"/>
</dbReference>
<dbReference type="EMBL" id="CP002452">
    <property type="protein sequence ID" value="ADV46824.1"/>
    <property type="molecule type" value="Genomic_DNA"/>
</dbReference>
<protein>
    <submittedName>
        <fullName evidence="1">Hemerythrin HHE cation binding domain protein</fullName>
    </submittedName>
</protein>
<sequence>MFSLFEPKQRKLVKQWKKEHEELVILGEKVIGEYVKNNQEATKRYLKKFVDMAVDHLGSEDIEMFKMLRDTDMNDKKVEELIFQFQNSFKDTKMTLMKFLAKYVRDDAQFDEEFFDTFQNILEILKERINYEEDNLYLYLSLS</sequence>
<evidence type="ECO:0000313" key="1">
    <source>
        <dbReference type="EMBL" id="ADV46824.1"/>
    </source>
</evidence>
<proteinExistence type="predicted"/>
<organism evidence="1 2">
    <name type="scientific">Nitratifractor salsuginis (strain DSM 16511 / JCM 12458 / E9I37-1)</name>
    <dbReference type="NCBI Taxonomy" id="749222"/>
    <lineage>
        <taxon>Bacteria</taxon>
        <taxon>Pseudomonadati</taxon>
        <taxon>Campylobacterota</taxon>
        <taxon>Epsilonproteobacteria</taxon>
        <taxon>Campylobacterales</taxon>
        <taxon>Sulfurovaceae</taxon>
        <taxon>Nitratifractor</taxon>
    </lineage>
</organism>
<dbReference type="InterPro" id="IPR038309">
    <property type="entry name" value="Rsd/AlgQ_sf"/>
</dbReference>
<dbReference type="KEGG" id="nsa:Nitsa_1576"/>
<dbReference type="AlphaFoldDB" id="E6X0H4"/>
<dbReference type="Gene3D" id="1.20.120.1370">
    <property type="entry name" value="Regulator of RNA polymerase sigma(70) subunit, domain 4"/>
    <property type="match status" value="1"/>
</dbReference>
<dbReference type="HOGENOM" id="CLU_1785909_0_0_7"/>
<reference evidence="2" key="2">
    <citation type="submission" date="2011-01" db="EMBL/GenBank/DDBJ databases">
        <title>The complete genome of Nitratifractor salsuginis DSM 16511.</title>
        <authorList>
            <consortium name="US DOE Joint Genome Institute (JGI-PGF)"/>
            <person name="Lucas S."/>
            <person name="Copeland A."/>
            <person name="Lapidus A."/>
            <person name="Bruce D."/>
            <person name="Goodwin L."/>
            <person name="Pitluck S."/>
            <person name="Kyrpides N."/>
            <person name="Mavromatis K."/>
            <person name="Ivanova N."/>
            <person name="Mikhailova N."/>
            <person name="Zeytun A."/>
            <person name="Detter J.C."/>
            <person name="Tapia R."/>
            <person name="Han C."/>
            <person name="Land M."/>
            <person name="Hauser L."/>
            <person name="Markowitz V."/>
            <person name="Cheng J.-F."/>
            <person name="Hugenholtz P."/>
            <person name="Woyke T."/>
            <person name="Wu D."/>
            <person name="Tindall B."/>
            <person name="Schuetze A."/>
            <person name="Brambilla E."/>
            <person name="Klenk H.-P."/>
            <person name="Eisen J.A."/>
        </authorList>
    </citation>
    <scope>NUCLEOTIDE SEQUENCE [LARGE SCALE GENOMIC DNA]</scope>
    <source>
        <strain evidence="2">DSM 16511 / JCM 12458 / E9I37-1</strain>
    </source>
</reference>
<name>E6X0H4_NITSE</name>
<accession>E6X0H4</accession>
<evidence type="ECO:0000313" key="2">
    <source>
        <dbReference type="Proteomes" id="UP000008633"/>
    </source>
</evidence>
<reference evidence="1 2" key="1">
    <citation type="journal article" date="2011" name="Stand. Genomic Sci.">
        <title>Complete genome sequence of Nitratifractor salsuginis type strain (E9I37-1).</title>
        <authorList>
            <person name="Anderson I."/>
            <person name="Sikorski J."/>
            <person name="Zeytun A."/>
            <person name="Nolan M."/>
            <person name="Lapidus A."/>
            <person name="Lucas S."/>
            <person name="Hammon N."/>
            <person name="Deshpande S."/>
            <person name="Cheng J.F."/>
            <person name="Tapia R."/>
            <person name="Han C."/>
            <person name="Goodwin L."/>
            <person name="Pitluck S."/>
            <person name="Liolios K."/>
            <person name="Pagani I."/>
            <person name="Ivanova N."/>
            <person name="Huntemann M."/>
            <person name="Mavromatis K."/>
            <person name="Ovchinikova G."/>
            <person name="Pati A."/>
            <person name="Chen A."/>
            <person name="Palaniappan K."/>
            <person name="Land M."/>
            <person name="Hauser L."/>
            <person name="Brambilla E.M."/>
            <person name="Ngatchou-Djao O.D."/>
            <person name="Rohde M."/>
            <person name="Tindall B.J."/>
            <person name="Goker M."/>
            <person name="Detter J.C."/>
            <person name="Woyke T."/>
            <person name="Bristow J."/>
            <person name="Eisen J.A."/>
            <person name="Markowitz V."/>
            <person name="Hugenholtz P."/>
            <person name="Klenk H.P."/>
            <person name="Kyrpides N.C."/>
        </authorList>
    </citation>
    <scope>NUCLEOTIDE SEQUENCE [LARGE SCALE GENOMIC DNA]</scope>
    <source>
        <strain evidence="2">DSM 16511 / JCM 12458 / E9I37-1</strain>
    </source>
</reference>
<dbReference type="STRING" id="749222.Nitsa_1576"/>
<gene>
    <name evidence="1" type="ordered locus">Nitsa_1576</name>
</gene>